<evidence type="ECO:0000313" key="2">
    <source>
        <dbReference type="EMBL" id="ORM89488.1"/>
    </source>
</evidence>
<reference evidence="2 3" key="1">
    <citation type="journal article" date="2017" name="Antonie Van Leeuwenhoek">
        <title>Phylogenomic resolution of the bacterial genus Pantoea and its relationship with Erwinia and Tatumella.</title>
        <authorList>
            <person name="Palmer M."/>
            <person name="Steenkamp E.T."/>
            <person name="Coetzee M.P."/>
            <person name="Chan W.Y."/>
            <person name="van Zyl E."/>
            <person name="De Maayer P."/>
            <person name="Coutinho T.A."/>
            <person name="Blom J."/>
            <person name="Smits T.H."/>
            <person name="Duffy B."/>
            <person name="Venter S.N."/>
        </authorList>
    </citation>
    <scope>NUCLEOTIDE SEQUENCE [LARGE SCALE GENOMIC DNA]</scope>
    <source>
        <strain evidence="2 3">LMG 2657</strain>
    </source>
</reference>
<dbReference type="AlphaFoldDB" id="A0A1X1EKK3"/>
<proteinExistence type="inferred from homology"/>
<dbReference type="InterPro" id="IPR042297">
    <property type="entry name" value="Antirestriction_sf"/>
</dbReference>
<dbReference type="Proteomes" id="UP000193749">
    <property type="component" value="Unassembled WGS sequence"/>
</dbReference>
<sequence length="140" mass="16264">MKNPQKPRTIVIDDRMAFLHMLFSHDLLRAELNVYLYADRFLENYDGGLWELVGLTAGGGFMQPPGERWRFTNPANWADEVVSAEAAGIIITALVLNHRSWMHYHDDEQTLCKHFCKRYDQLIAFADRHREAVAIFRALD</sequence>
<keyword evidence="3" id="KW-1185">Reference proteome</keyword>
<dbReference type="OrthoDB" id="1164967at2"/>
<dbReference type="RefSeq" id="WP_084879202.1">
    <property type="nucleotide sequence ID" value="NZ_JAGGMY010000002.1"/>
</dbReference>
<accession>A0A1X1EKK3</accession>
<dbReference type="Pfam" id="PF03230">
    <property type="entry name" value="Antirestrict"/>
    <property type="match status" value="1"/>
</dbReference>
<gene>
    <name evidence="2" type="ORF">HA50_22950</name>
</gene>
<dbReference type="Gene3D" id="3.30.70.3580">
    <property type="entry name" value="Antirestriction protein"/>
    <property type="match status" value="1"/>
</dbReference>
<comment type="similarity">
    <text evidence="1">Belongs to the antirestriction protein family.</text>
</comment>
<comment type="caution">
    <text evidence="2">The sequence shown here is derived from an EMBL/GenBank/DDBJ whole genome shotgun (WGS) entry which is preliminary data.</text>
</comment>
<evidence type="ECO:0000313" key="3">
    <source>
        <dbReference type="Proteomes" id="UP000193749"/>
    </source>
</evidence>
<dbReference type="STRING" id="55209.HA50_22950"/>
<name>A0A1X1EKK3_PANCY</name>
<evidence type="ECO:0000256" key="1">
    <source>
        <dbReference type="ARBA" id="ARBA00008618"/>
    </source>
</evidence>
<dbReference type="EMBL" id="MLJI01000002">
    <property type="protein sequence ID" value="ORM89488.1"/>
    <property type="molecule type" value="Genomic_DNA"/>
</dbReference>
<dbReference type="InterPro" id="IPR004914">
    <property type="entry name" value="Antirestrict"/>
</dbReference>
<organism evidence="2 3">
    <name type="scientific">Pantoea cypripedii</name>
    <name type="common">Pectobacterium cypripedii</name>
    <name type="synonym">Erwinia cypripedii</name>
    <dbReference type="NCBI Taxonomy" id="55209"/>
    <lineage>
        <taxon>Bacteria</taxon>
        <taxon>Pseudomonadati</taxon>
        <taxon>Pseudomonadota</taxon>
        <taxon>Gammaproteobacteria</taxon>
        <taxon>Enterobacterales</taxon>
        <taxon>Erwiniaceae</taxon>
        <taxon>Pantoea</taxon>
    </lineage>
</organism>
<protein>
    <submittedName>
        <fullName evidence="2">Antirestriction protein</fullName>
    </submittedName>
</protein>